<feature type="region of interest" description="Disordered" evidence="3">
    <location>
        <begin position="1620"/>
        <end position="1645"/>
    </location>
</feature>
<dbReference type="PROSITE" id="PS51192">
    <property type="entry name" value="HELICASE_ATP_BIND_1"/>
    <property type="match status" value="1"/>
</dbReference>
<dbReference type="InterPro" id="IPR046931">
    <property type="entry name" value="HTH_61"/>
</dbReference>
<dbReference type="InterPro" id="IPR001098">
    <property type="entry name" value="DNA-dir_DNA_pol_A_palm_dom"/>
</dbReference>
<dbReference type="EMBL" id="CM026424">
    <property type="protein sequence ID" value="KAG0580553.1"/>
    <property type="molecule type" value="Genomic_DNA"/>
</dbReference>
<dbReference type="CDD" id="cd08638">
    <property type="entry name" value="DNA_pol_A_theta"/>
    <property type="match status" value="1"/>
</dbReference>
<dbReference type="Gene3D" id="1.20.1060.10">
    <property type="entry name" value="Taq DNA Polymerase, Chain T, domain 4"/>
    <property type="match status" value="1"/>
</dbReference>
<dbReference type="SMART" id="SM00490">
    <property type="entry name" value="HELICc"/>
    <property type="match status" value="1"/>
</dbReference>
<dbReference type="SUPFAM" id="SSF56672">
    <property type="entry name" value="DNA/RNA polymerases"/>
    <property type="match status" value="1"/>
</dbReference>
<name>A0A8T0IDH3_CERPU</name>
<dbReference type="Gene3D" id="3.40.50.300">
    <property type="entry name" value="P-loop containing nucleotide triphosphate hydrolases"/>
    <property type="match status" value="2"/>
</dbReference>
<evidence type="ECO:0000256" key="2">
    <source>
        <dbReference type="ARBA" id="ARBA00022840"/>
    </source>
</evidence>
<dbReference type="GO" id="GO:0003677">
    <property type="term" value="F:DNA binding"/>
    <property type="evidence" value="ECO:0007669"/>
    <property type="project" value="InterPro"/>
</dbReference>
<dbReference type="GO" id="GO:0003887">
    <property type="term" value="F:DNA-directed DNA polymerase activity"/>
    <property type="evidence" value="ECO:0007669"/>
    <property type="project" value="InterPro"/>
</dbReference>
<sequence>MQGPKTRLDQIFPSRKPNNATPELDTPSTRKKKENPNEVSPSKKATLESFIVRSKSASNHSIAPDASGFGDKQDGFNGYVRQSTWPKTSGVSGRSDGTNSTDSWLQGCRPNVSKFVPKRLLGPEIGTNNFSTTRNPKTVNGSSQEGSPYSSPFSSQSKAVADVSPASRKAKGETIEKGHSQFADDFLSMCVSGIPKKSQPCEPLSVIGVSNKKRAIGNADYEKSKKQRHIDGLEDYVISCTPHFLPADLSGNDEDKFREELGSLKEEKSVGLLKSFKEQSIRRGLSGLPSIFTTKEFAQLELTPGGGVDPHSGADADLMYGIHHIGGEDAPSPNLSNGPVSCSNPADVAGIGNKSSLSADLTEKGSFQFVSHEGGAMLPPTSKTPEEARPRRSFTTGRRTPKSRSRSRSKGVDEVLCSTPYSRNSMKSDRRSLSGGKTRGSWQYHSSMFSPGDSFWDEAIEAADGLFVSNVNGIPPKQSSIGRSILSSAERTASAVDGEIYNHVGEGAGTGVLPEDVGTNVGRCSDTSGVRCPANISAVNSEGMTNTDLVFNRRFDELDSSPLPVRRFSFTRQSGSPSKNVVKSEIEEIVKVSPTRIQLPVGSVLQEPLDTKSIFSMNQVSTAAIVDINGVSKELHEIQMDTGLLLEAVPPTDATSTFLEVVSRTPFAIAEPVPHTNLSAGDIPERSDSIKTEAVVPIEEADEHASVSRSLKNTSLELSDWLPPEACAMYASKGVKRLYPWQVECLQQDGVLEGRSLVYCASTSAGKSLVAEVLMLRRILSTGKKALLVLPYVALCSEKADHLDAILEPLGKRVRGFYGSQGGSSLTKDTSVAVCTIEKANVLVNKLLEEGRLSELAILVIDELHMVGDRDRGYLLELLLTKLRYAAGGGECATAEGSPKDDRNSSSSWNADLQIVGMSATMPNVSDVATWLEAALYQTEFRPVPLEELMKVGHTIYNKKMEVVRSIKKSADLGGKDPDHLVELCHEVVSEGHSVLVFCSSRKGCETSARHISKFLPPFEVIHKDNMNGPKDGNSAVEELRRCPAGLDLVLADTLPAGVAYHHAGLTAEEREVVETCFKSGVVRVLVATSTLAAGVNLPARRVIFRQPKIGRDFLDVTRYRQMAGRAGRAGIDTKGESVLICKPEEVKRMIGMMGQDCKALQSCLADDKNGMMRALLEVVAGGVVQSAADVQRYVRCTLLNATQPFEDVVKAAQDSLRWLCHKQLVEWDKTSRLYTSTPLGRAAFSSSLSPEESLVVYEDLAKAREGFVLASDLHLLYEVTPTYVDLEPDWGVYYSRFMELSPIDQAVGNRVGVVEPFLLRMAHGAPVVQGGNGRPRVGKFTKGKVSPPFQRNKLNSPGGVQLSVEQMLRVCKRFYVALMLSKLVQEVPLMEICESFKVPRGTVQGLQDSAGRFSGMVRAFCERLGWSDMEGLFSKFQKRVLFGVKSELVDLTEIPFVKAARARSLFKSGLRSVHAIAEATLPEIVKALYGNISWAGPGDKSNRGQQFLQMGIARKIKNGARRLALDRAEEARAAAFSAYEALGVKVPAALALPMVGTLDEDDAQVAPAISFPSMMAALSVGVELKTAEVPAGSETKTQLASEIDEESDMLLQRLESIPSFRDHKPTSSAPAADKSMLGKTADSIDSDMAPHHPVLEKSTEISLQPVGEACHEVQIPKCKEDGSAKGSLFTGSLLAQQEFVVDEPVDDYYMLPTRGPLDVDKLVGGFDEFVTKWQGVDEFAFDVHFKNQKGGVPELFEMMGVAVCWKDSPVYYVNLSTVYKSSQQLASSKNCSDEKTVIREAETALIESQARWRTVGTMLSNTGVRKIAWDLKIQLQALNNPCLHAQSTKPMAETECSLLDAKTKDGQIIALPSLKLQGPVIDIRVAAWLLWPDEESARPLTLEQEVKKRLAGEIAAAAGRAGRWTNQMGCVAHNGCCRRAAQVWVLHCAFWKLLVAEGLHEALLQLEMPLVKVLADMETSGLAVDMRVCRKAQSLLHRKLRELEVLAERLAGMSFSLSAPAEVAHVLYRHLKLPVPPGSKGKHHPSTDKQALDFLRNHHPIADVVKEHRSLSKLLHSTLGSVIAWAKSPEPCFGSQARVLRGDIFTIFGHWLQTSTATGRLSMEDPNLQCVEHAVSFTIEGESSSDGGQERENDVVEVNARQAFVPSQEGWVLLSADYSQIEVRLMAHFSGDPTLVSLLSQPNGDLFRLLAAQWAGVTECKVSEKQREHTKRLVYGILYGMGVNTLSEHLQCPLADAQDMLERFKTTFPSVTAWLNQAVHSCRQKGCIKTLSGRKRYLDKINTGNWGEQAKAERQAVNSICQGSAADLIKLAMIKVHDAISASARSDEQSIHQGSSSSHFQGSCRLLLQIHDELVMEVDKRVLKDVAQMLRSSMEGATALRVPLRAKLQVGTSWGSLQPYTEDLTSAN</sequence>
<comment type="caution">
    <text evidence="6">The sequence shown here is derived from an EMBL/GenBank/DDBJ whole genome shotgun (WGS) entry which is preliminary data.</text>
</comment>
<dbReference type="SUPFAM" id="SSF158702">
    <property type="entry name" value="Sec63 N-terminal domain-like"/>
    <property type="match status" value="1"/>
</dbReference>
<gene>
    <name evidence="6" type="ORF">KC19_4G181800</name>
</gene>
<dbReference type="InterPro" id="IPR001650">
    <property type="entry name" value="Helicase_C-like"/>
</dbReference>
<protein>
    <recommendedName>
        <fullName evidence="8">DNA-directed DNA polymerase</fullName>
    </recommendedName>
</protein>
<dbReference type="InterPro" id="IPR027417">
    <property type="entry name" value="P-loop_NTPase"/>
</dbReference>
<dbReference type="Pfam" id="PF20470">
    <property type="entry name" value="HTH_61"/>
    <property type="match status" value="1"/>
</dbReference>
<evidence type="ECO:0000313" key="6">
    <source>
        <dbReference type="EMBL" id="KAG0580553.1"/>
    </source>
</evidence>
<evidence type="ECO:0000256" key="3">
    <source>
        <dbReference type="SAM" id="MobiDB-lite"/>
    </source>
</evidence>
<dbReference type="InterPro" id="IPR036397">
    <property type="entry name" value="RNaseH_sf"/>
</dbReference>
<dbReference type="Pfam" id="PF25453">
    <property type="entry name" value="DUF7898"/>
    <property type="match status" value="1"/>
</dbReference>
<keyword evidence="7" id="KW-1185">Reference proteome</keyword>
<proteinExistence type="predicted"/>
<dbReference type="Gene3D" id="1.10.3380.20">
    <property type="match status" value="1"/>
</dbReference>
<dbReference type="FunFam" id="3.40.50.300:FF:000968">
    <property type="entry name" value="Helicase and polymerase-containing protein TEBICHI"/>
    <property type="match status" value="1"/>
</dbReference>
<dbReference type="SUPFAM" id="SSF52540">
    <property type="entry name" value="P-loop containing nucleoside triphosphate hydrolases"/>
    <property type="match status" value="1"/>
</dbReference>
<dbReference type="Gene3D" id="1.10.150.20">
    <property type="entry name" value="5' to 3' exonuclease, C-terminal subdomain"/>
    <property type="match status" value="1"/>
</dbReference>
<dbReference type="Gene3D" id="3.30.420.10">
    <property type="entry name" value="Ribonuclease H-like superfamily/Ribonuclease H"/>
    <property type="match status" value="1"/>
</dbReference>
<evidence type="ECO:0008006" key="8">
    <source>
        <dbReference type="Google" id="ProtNLM"/>
    </source>
</evidence>
<evidence type="ECO:0000256" key="1">
    <source>
        <dbReference type="ARBA" id="ARBA00022741"/>
    </source>
</evidence>
<dbReference type="CDD" id="cd18795">
    <property type="entry name" value="SF2_C_Ski2"/>
    <property type="match status" value="1"/>
</dbReference>
<evidence type="ECO:0000259" key="4">
    <source>
        <dbReference type="PROSITE" id="PS51192"/>
    </source>
</evidence>
<dbReference type="PANTHER" id="PTHR10133">
    <property type="entry name" value="DNA POLYMERASE I"/>
    <property type="match status" value="1"/>
</dbReference>
<feature type="domain" description="Helicase C-terminal" evidence="5">
    <location>
        <begin position="980"/>
        <end position="1177"/>
    </location>
</feature>
<dbReference type="GO" id="GO:0006302">
    <property type="term" value="P:double-strand break repair"/>
    <property type="evidence" value="ECO:0007669"/>
    <property type="project" value="TreeGrafter"/>
</dbReference>
<dbReference type="FunFam" id="1.20.1060.10:FF:000003">
    <property type="entry name" value="Helicase and polymerase-containing protein TEBICHI"/>
    <property type="match status" value="1"/>
</dbReference>
<dbReference type="GO" id="GO:0005524">
    <property type="term" value="F:ATP binding"/>
    <property type="evidence" value="ECO:0007669"/>
    <property type="project" value="UniProtKB-KW"/>
</dbReference>
<dbReference type="PROSITE" id="PS51194">
    <property type="entry name" value="HELICASE_CTER"/>
    <property type="match status" value="1"/>
</dbReference>
<dbReference type="FunFam" id="3.40.50.300:FF:001000">
    <property type="entry name" value="Helicase and polymerase-containing protein TEBICHI"/>
    <property type="match status" value="1"/>
</dbReference>
<dbReference type="SMART" id="SM00482">
    <property type="entry name" value="POLAc"/>
    <property type="match status" value="1"/>
</dbReference>
<dbReference type="InterPro" id="IPR002298">
    <property type="entry name" value="DNA_polymerase_A"/>
</dbReference>
<keyword evidence="1" id="KW-0547">Nucleotide-binding</keyword>
<dbReference type="InterPro" id="IPR057220">
    <property type="entry name" value="DUF7898"/>
</dbReference>
<dbReference type="InterPro" id="IPR011545">
    <property type="entry name" value="DEAD/DEAH_box_helicase_dom"/>
</dbReference>
<accession>A0A8T0IDH3</accession>
<dbReference type="InterPro" id="IPR048960">
    <property type="entry name" value="POLQ-like_helical"/>
</dbReference>
<dbReference type="FunFam" id="1.10.150.20:FF:000002">
    <property type="entry name" value="DNA polymerase I"/>
    <property type="match status" value="1"/>
</dbReference>
<dbReference type="PANTHER" id="PTHR10133:SF62">
    <property type="entry name" value="DNA POLYMERASE THETA"/>
    <property type="match status" value="1"/>
</dbReference>
<dbReference type="CDD" id="cd18026">
    <property type="entry name" value="DEXHc_POLQ-like"/>
    <property type="match status" value="1"/>
</dbReference>
<feature type="compositionally biased region" description="Polar residues" evidence="3">
    <location>
        <begin position="80"/>
        <end position="104"/>
    </location>
</feature>
<evidence type="ECO:0000259" key="5">
    <source>
        <dbReference type="PROSITE" id="PS51194"/>
    </source>
</evidence>
<dbReference type="Proteomes" id="UP000822688">
    <property type="component" value="Chromosome 4"/>
</dbReference>
<feature type="compositionally biased region" description="Basic residues" evidence="3">
    <location>
        <begin position="399"/>
        <end position="409"/>
    </location>
</feature>
<feature type="region of interest" description="Disordered" evidence="3">
    <location>
        <begin position="1"/>
        <end position="160"/>
    </location>
</feature>
<keyword evidence="2" id="KW-0067">ATP-binding</keyword>
<organism evidence="6 7">
    <name type="scientific">Ceratodon purpureus</name>
    <name type="common">Fire moss</name>
    <name type="synonym">Dicranum purpureum</name>
    <dbReference type="NCBI Taxonomy" id="3225"/>
    <lineage>
        <taxon>Eukaryota</taxon>
        <taxon>Viridiplantae</taxon>
        <taxon>Streptophyta</taxon>
        <taxon>Embryophyta</taxon>
        <taxon>Bryophyta</taxon>
        <taxon>Bryophytina</taxon>
        <taxon>Bryopsida</taxon>
        <taxon>Dicranidae</taxon>
        <taxon>Pseudoditrichales</taxon>
        <taxon>Ditrichaceae</taxon>
        <taxon>Ceratodon</taxon>
    </lineage>
</organism>
<evidence type="ECO:0000313" key="7">
    <source>
        <dbReference type="Proteomes" id="UP000822688"/>
    </source>
</evidence>
<dbReference type="Pfam" id="PF00271">
    <property type="entry name" value="Helicase_C"/>
    <property type="match status" value="1"/>
</dbReference>
<dbReference type="GO" id="GO:0006261">
    <property type="term" value="P:DNA-templated DNA replication"/>
    <property type="evidence" value="ECO:0007669"/>
    <property type="project" value="InterPro"/>
</dbReference>
<reference evidence="6" key="1">
    <citation type="submission" date="2020-06" db="EMBL/GenBank/DDBJ databases">
        <title>WGS assembly of Ceratodon purpureus strain R40.</title>
        <authorList>
            <person name="Carey S.B."/>
            <person name="Jenkins J."/>
            <person name="Shu S."/>
            <person name="Lovell J.T."/>
            <person name="Sreedasyam A."/>
            <person name="Maumus F."/>
            <person name="Tiley G.P."/>
            <person name="Fernandez-Pozo N."/>
            <person name="Barry K."/>
            <person name="Chen C."/>
            <person name="Wang M."/>
            <person name="Lipzen A."/>
            <person name="Daum C."/>
            <person name="Saski C.A."/>
            <person name="Payton A.C."/>
            <person name="Mcbreen J.C."/>
            <person name="Conrad R.E."/>
            <person name="Kollar L.M."/>
            <person name="Olsson S."/>
            <person name="Huttunen S."/>
            <person name="Landis J.B."/>
            <person name="Wickett N.J."/>
            <person name="Johnson M.G."/>
            <person name="Rensing S.A."/>
            <person name="Grimwood J."/>
            <person name="Schmutz J."/>
            <person name="Mcdaniel S.F."/>
        </authorList>
    </citation>
    <scope>NUCLEOTIDE SEQUENCE</scope>
    <source>
        <strain evidence="6">R40</strain>
    </source>
</reference>
<feature type="domain" description="Helicase ATP-binding" evidence="4">
    <location>
        <begin position="748"/>
        <end position="940"/>
    </location>
</feature>
<dbReference type="Pfam" id="PF00270">
    <property type="entry name" value="DEAD"/>
    <property type="match status" value="1"/>
</dbReference>
<dbReference type="Gene3D" id="3.30.70.370">
    <property type="match status" value="1"/>
</dbReference>
<dbReference type="InterPro" id="IPR043502">
    <property type="entry name" value="DNA/RNA_pol_sf"/>
</dbReference>
<dbReference type="SMART" id="SM00487">
    <property type="entry name" value="DEXDc"/>
    <property type="match status" value="1"/>
</dbReference>
<dbReference type="Pfam" id="PF00476">
    <property type="entry name" value="DNA_pol_A"/>
    <property type="match status" value="1"/>
</dbReference>
<feature type="compositionally biased region" description="Polar residues" evidence="3">
    <location>
        <begin position="126"/>
        <end position="140"/>
    </location>
</feature>
<dbReference type="Pfam" id="PF21099">
    <property type="entry name" value="POLQ_helical"/>
    <property type="match status" value="1"/>
</dbReference>
<dbReference type="InterPro" id="IPR014001">
    <property type="entry name" value="Helicase_ATP-bd"/>
</dbReference>
<feature type="compositionally biased region" description="Low complexity" evidence="3">
    <location>
        <begin position="141"/>
        <end position="157"/>
    </location>
</feature>
<dbReference type="PRINTS" id="PR00868">
    <property type="entry name" value="DNAPOLI"/>
</dbReference>
<feature type="region of interest" description="Disordered" evidence="3">
    <location>
        <begin position="371"/>
        <end position="441"/>
    </location>
</feature>